<feature type="compositionally biased region" description="Basic and acidic residues" evidence="1">
    <location>
        <begin position="150"/>
        <end position="161"/>
    </location>
</feature>
<feature type="compositionally biased region" description="Basic and acidic residues" evidence="1">
    <location>
        <begin position="44"/>
        <end position="54"/>
    </location>
</feature>
<name>B7Z3L3_HUMAN</name>
<sequence length="242" mass="25395">MGISLYSSTPSRSSNTGSASLASSCVWGGGGQEGKWGGLSRSTGRQEEPGEADGRAYTFHLSVGEDTGEHHHAERHCEDEDEGEGQGGSCGHDGPEQGQAEQLQGREQVHTEGPDLGGGDRCHSLAHDSERVGVSDRADSGSSQPGQAKEGTDAAHGHDEQQVQVEAGALLQHALLLGDDEPESGRGAAEAQAGLSSADHRVFPECPASPSIWLWNLAVPVHSVRIQIPLQSKTWAPSPYRP</sequence>
<proteinExistence type="evidence at transcript level"/>
<protein>
    <submittedName>
        <fullName evidence="2">cDNA FLJ59028</fullName>
    </submittedName>
</protein>
<feature type="compositionally biased region" description="Gly residues" evidence="1">
    <location>
        <begin position="27"/>
        <end position="37"/>
    </location>
</feature>
<reference evidence="2" key="1">
    <citation type="submission" date="2007-10" db="EMBL/GenBank/DDBJ databases">
        <title>NEDO human cDNA sequencing project focused on splicing variants.</title>
        <authorList>
            <person name="Wakamatsu A."/>
            <person name="Yamamoto J."/>
            <person name="Kimura K."/>
            <person name="Ishii S."/>
            <person name="Watanabe K."/>
            <person name="Sugiyama A."/>
            <person name="Murakawa K."/>
            <person name="Kaida T."/>
            <person name="Tsuchiya K."/>
            <person name="Fukuzumi Y."/>
            <person name="Kumagai A."/>
            <person name="Oishi Y."/>
            <person name="Yamamoto S."/>
            <person name="Ono Y."/>
            <person name="Komori Y."/>
            <person name="Yamazaki M."/>
            <person name="Kisu Y."/>
            <person name="Nishikawa T."/>
            <person name="Sugano S."/>
            <person name="Nomura N."/>
            <person name="Isogai T."/>
        </authorList>
    </citation>
    <scope>NUCLEOTIDE SEQUENCE</scope>
    <source>
        <tissue evidence="2">Thalamus</tissue>
    </source>
</reference>
<feature type="compositionally biased region" description="Basic and acidic residues" evidence="1">
    <location>
        <begin position="67"/>
        <end position="78"/>
    </location>
</feature>
<dbReference type="AlphaFoldDB" id="B7Z3L3"/>
<organism evidence="2">
    <name type="scientific">Homo sapiens</name>
    <name type="common">Human</name>
    <dbReference type="NCBI Taxonomy" id="9606"/>
    <lineage>
        <taxon>Eukaryota</taxon>
        <taxon>Metazoa</taxon>
        <taxon>Chordata</taxon>
        <taxon>Craniata</taxon>
        <taxon>Vertebrata</taxon>
        <taxon>Euteleostomi</taxon>
        <taxon>Mammalia</taxon>
        <taxon>Eutheria</taxon>
        <taxon>Euarchontoglires</taxon>
        <taxon>Primates</taxon>
        <taxon>Haplorrhini</taxon>
        <taxon>Catarrhini</taxon>
        <taxon>Hominidae</taxon>
        <taxon>Homo</taxon>
    </lineage>
</organism>
<dbReference type="EMBL" id="AK296065">
    <property type="protein sequence ID" value="BAH12249.1"/>
    <property type="molecule type" value="mRNA"/>
</dbReference>
<feature type="region of interest" description="Disordered" evidence="1">
    <location>
        <begin position="176"/>
        <end position="197"/>
    </location>
</feature>
<feature type="compositionally biased region" description="Low complexity" evidence="1">
    <location>
        <begin position="1"/>
        <end position="24"/>
    </location>
</feature>
<feature type="compositionally biased region" description="Basic and acidic residues" evidence="1">
    <location>
        <begin position="107"/>
        <end position="139"/>
    </location>
</feature>
<feature type="region of interest" description="Disordered" evidence="1">
    <location>
        <begin position="1"/>
        <end position="164"/>
    </location>
</feature>
<evidence type="ECO:0000256" key="1">
    <source>
        <dbReference type="SAM" id="MobiDB-lite"/>
    </source>
</evidence>
<evidence type="ECO:0000313" key="2">
    <source>
        <dbReference type="EMBL" id="BAH12249.1"/>
    </source>
</evidence>
<accession>B7Z3L3</accession>